<keyword evidence="2" id="KW-1185">Reference proteome</keyword>
<dbReference type="Proteomes" id="UP000266861">
    <property type="component" value="Unassembled WGS sequence"/>
</dbReference>
<accession>A0A397ITX3</accession>
<reference evidence="1 2" key="1">
    <citation type="submission" date="2018-08" db="EMBL/GenBank/DDBJ databases">
        <title>Genome and evolution of the arbuscular mycorrhizal fungus Diversispora epigaea (formerly Glomus versiforme) and its bacterial endosymbionts.</title>
        <authorList>
            <person name="Sun X."/>
            <person name="Fei Z."/>
            <person name="Harrison M."/>
        </authorList>
    </citation>
    <scope>NUCLEOTIDE SEQUENCE [LARGE SCALE GENOMIC DNA]</scope>
    <source>
        <strain evidence="1 2">IT104</strain>
    </source>
</reference>
<protein>
    <submittedName>
        <fullName evidence="1">Uncharacterized protein</fullName>
    </submittedName>
</protein>
<evidence type="ECO:0000313" key="2">
    <source>
        <dbReference type="Proteomes" id="UP000266861"/>
    </source>
</evidence>
<name>A0A397ITX3_9GLOM</name>
<comment type="caution">
    <text evidence="1">The sequence shown here is derived from an EMBL/GenBank/DDBJ whole genome shotgun (WGS) entry which is preliminary data.</text>
</comment>
<gene>
    <name evidence="1" type="ORF">Glove_196g43</name>
</gene>
<sequence>MIFIAFKNVFLLCIYYQVRKVALKLATVELKSDHQNGGQNLMPTKISINLVHHATARVISASDSWNELF</sequence>
<evidence type="ECO:0000313" key="1">
    <source>
        <dbReference type="EMBL" id="RHZ76554.1"/>
    </source>
</evidence>
<organism evidence="1 2">
    <name type="scientific">Diversispora epigaea</name>
    <dbReference type="NCBI Taxonomy" id="1348612"/>
    <lineage>
        <taxon>Eukaryota</taxon>
        <taxon>Fungi</taxon>
        <taxon>Fungi incertae sedis</taxon>
        <taxon>Mucoromycota</taxon>
        <taxon>Glomeromycotina</taxon>
        <taxon>Glomeromycetes</taxon>
        <taxon>Diversisporales</taxon>
        <taxon>Diversisporaceae</taxon>
        <taxon>Diversispora</taxon>
    </lineage>
</organism>
<proteinExistence type="predicted"/>
<dbReference type="AlphaFoldDB" id="A0A397ITX3"/>
<dbReference type="EMBL" id="PQFF01000184">
    <property type="protein sequence ID" value="RHZ76554.1"/>
    <property type="molecule type" value="Genomic_DNA"/>
</dbReference>